<dbReference type="PANTHER" id="PTHR13887:SF56">
    <property type="entry name" value="THIOREDOXIN-LIKE REDUCTASE RV2466C"/>
    <property type="match status" value="1"/>
</dbReference>
<dbReference type="AlphaFoldDB" id="A0A975YF86"/>
<dbReference type="Pfam" id="PF13462">
    <property type="entry name" value="Thioredoxin_4"/>
    <property type="match status" value="1"/>
</dbReference>
<comment type="similarity">
    <text evidence="2">Belongs to the thioredoxin family. DsbA subfamily.</text>
</comment>
<evidence type="ECO:0000313" key="5">
    <source>
        <dbReference type="Proteomes" id="UP000693972"/>
    </source>
</evidence>
<evidence type="ECO:0000256" key="2">
    <source>
        <dbReference type="ARBA" id="ARBA00005791"/>
    </source>
</evidence>
<dbReference type="InterPro" id="IPR036249">
    <property type="entry name" value="Thioredoxin-like_sf"/>
</dbReference>
<dbReference type="Gene3D" id="3.40.30.10">
    <property type="entry name" value="Glutaredoxin"/>
    <property type="match status" value="1"/>
</dbReference>
<evidence type="ECO:0000313" key="4">
    <source>
        <dbReference type="EMBL" id="QXL87113.1"/>
    </source>
</evidence>
<dbReference type="PROSITE" id="PS51352">
    <property type="entry name" value="THIOREDOXIN_2"/>
    <property type="match status" value="1"/>
</dbReference>
<dbReference type="SUPFAM" id="SSF52833">
    <property type="entry name" value="Thioredoxin-like"/>
    <property type="match status" value="1"/>
</dbReference>
<name>A0A975YF86_9RHOB</name>
<gene>
    <name evidence="4" type="ORF">KUL25_17015</name>
</gene>
<keyword evidence="5" id="KW-1185">Reference proteome</keyword>
<comment type="function">
    <text evidence="1">May be required for disulfide bond formation in some proteins.</text>
</comment>
<dbReference type="PANTHER" id="PTHR13887">
    <property type="entry name" value="GLUTATHIONE S-TRANSFERASE KAPPA"/>
    <property type="match status" value="1"/>
</dbReference>
<proteinExistence type="inferred from homology"/>
<reference evidence="4 5" key="1">
    <citation type="submission" date="2021-07" db="EMBL/GenBank/DDBJ databases">
        <title>Karlodiniumbacter phycospheric gen. nov., sp. nov., a phycosphere bacterium isolated from karlodinium veneficum.</title>
        <authorList>
            <person name="Peng Y."/>
            <person name="Jiang L."/>
            <person name="Lee J."/>
        </authorList>
    </citation>
    <scope>NUCLEOTIDE SEQUENCE</scope>
    <source>
        <strain evidence="4 5">N5</strain>
    </source>
</reference>
<evidence type="ECO:0000259" key="3">
    <source>
        <dbReference type="PROSITE" id="PS51352"/>
    </source>
</evidence>
<sequence>MDRRAMLLGGATGVLGAGAYLVWNGRGGLRFQTEAPLTPFTAANAQEVTDLPDVAEMSKGNPDSGVTLIEYASFTCPHCRTFHTNVLPELERDYIEPGLINFIYREVYFDRYGLWAGMVARCGGPLRYFGIVDLIYAQQSEWTQGSPAEIADNLKRIGRTAGLSNEELDACMTDAAMAQAMIANYEAQMEIHEIPGTPALVLNDELHGNMNYTELSGLLDAAIEAAG</sequence>
<evidence type="ECO:0000256" key="1">
    <source>
        <dbReference type="ARBA" id="ARBA00003565"/>
    </source>
</evidence>
<dbReference type="InterPro" id="IPR012336">
    <property type="entry name" value="Thioredoxin-like_fold"/>
</dbReference>
<dbReference type="EMBL" id="CP078073">
    <property type="protein sequence ID" value="QXL87113.1"/>
    <property type="molecule type" value="Genomic_DNA"/>
</dbReference>
<protein>
    <submittedName>
        <fullName evidence="4">DsbA family protein</fullName>
    </submittedName>
</protein>
<dbReference type="RefSeq" id="WP_257894024.1">
    <property type="nucleotide sequence ID" value="NZ_JAIMBW010000001.1"/>
</dbReference>
<dbReference type="InterPro" id="IPR013766">
    <property type="entry name" value="Thioredoxin_domain"/>
</dbReference>
<accession>A0A975YF86</accession>
<dbReference type="EMBL" id="JAIMBW010000001">
    <property type="protein sequence ID" value="MBY4894460.1"/>
    <property type="molecule type" value="Genomic_DNA"/>
</dbReference>
<dbReference type="Proteomes" id="UP000693972">
    <property type="component" value="Unassembled WGS sequence"/>
</dbReference>
<organism evidence="4">
    <name type="scientific">Gymnodinialimonas phycosphaerae</name>
    <dbReference type="NCBI Taxonomy" id="2841589"/>
    <lineage>
        <taxon>Bacteria</taxon>
        <taxon>Pseudomonadati</taxon>
        <taxon>Pseudomonadota</taxon>
        <taxon>Alphaproteobacteria</taxon>
        <taxon>Rhodobacterales</taxon>
        <taxon>Paracoccaceae</taxon>
        <taxon>Gymnodinialimonas</taxon>
    </lineage>
</organism>
<feature type="domain" description="Thioredoxin" evidence="3">
    <location>
        <begin position="29"/>
        <end position="224"/>
    </location>
</feature>